<gene>
    <name evidence="9" type="ORF">CBF35_11415</name>
</gene>
<dbReference type="InterPro" id="IPR001764">
    <property type="entry name" value="Glyco_hydro_3_N"/>
</dbReference>
<dbReference type="AlphaFoldDB" id="A0A429ZIL2"/>
<dbReference type="Pfam" id="PF00933">
    <property type="entry name" value="Glyco_hydro_3"/>
    <property type="match status" value="1"/>
</dbReference>
<dbReference type="GO" id="GO:0009251">
    <property type="term" value="P:glucan catabolic process"/>
    <property type="evidence" value="ECO:0007669"/>
    <property type="project" value="TreeGrafter"/>
</dbReference>
<comment type="caution">
    <text evidence="9">The sequence shown here is derived from an EMBL/GenBank/DDBJ whole genome shotgun (WGS) entry which is preliminary data.</text>
</comment>
<evidence type="ECO:0000256" key="5">
    <source>
        <dbReference type="ARBA" id="ARBA00022801"/>
    </source>
</evidence>
<dbReference type="InterPro" id="IPR017853">
    <property type="entry name" value="GH"/>
</dbReference>
<dbReference type="Pfam" id="PF01915">
    <property type="entry name" value="Glyco_hydro_3_C"/>
    <property type="match status" value="1"/>
</dbReference>
<evidence type="ECO:0000256" key="3">
    <source>
        <dbReference type="ARBA" id="ARBA00012744"/>
    </source>
</evidence>
<evidence type="ECO:0000259" key="7">
    <source>
        <dbReference type="Pfam" id="PF00933"/>
    </source>
</evidence>
<feature type="domain" description="Glycoside hydrolase family 3 N-terminal" evidence="7">
    <location>
        <begin position="119"/>
        <end position="452"/>
    </location>
</feature>
<dbReference type="PANTHER" id="PTHR30620">
    <property type="entry name" value="PERIPLASMIC BETA-GLUCOSIDASE-RELATED"/>
    <property type="match status" value="1"/>
</dbReference>
<dbReference type="InterPro" id="IPR036881">
    <property type="entry name" value="Glyco_hydro_3_C_sf"/>
</dbReference>
<evidence type="ECO:0000313" key="10">
    <source>
        <dbReference type="Proteomes" id="UP000287239"/>
    </source>
</evidence>
<dbReference type="InterPro" id="IPR036962">
    <property type="entry name" value="Glyco_hydro_3_N_sf"/>
</dbReference>
<proteinExistence type="inferred from homology"/>
<keyword evidence="5" id="KW-0378">Hydrolase</keyword>
<dbReference type="EMBL" id="NGJU01000018">
    <property type="protein sequence ID" value="RST93526.1"/>
    <property type="molecule type" value="Genomic_DNA"/>
</dbReference>
<organism evidence="9 10">
    <name type="scientific">Vagococcus salmoninarum</name>
    <dbReference type="NCBI Taxonomy" id="2739"/>
    <lineage>
        <taxon>Bacteria</taxon>
        <taxon>Bacillati</taxon>
        <taxon>Bacillota</taxon>
        <taxon>Bacilli</taxon>
        <taxon>Lactobacillales</taxon>
        <taxon>Enterococcaceae</taxon>
        <taxon>Vagococcus</taxon>
    </lineage>
</organism>
<evidence type="ECO:0000256" key="4">
    <source>
        <dbReference type="ARBA" id="ARBA00022729"/>
    </source>
</evidence>
<evidence type="ECO:0000256" key="6">
    <source>
        <dbReference type="ARBA" id="ARBA00023295"/>
    </source>
</evidence>
<feature type="domain" description="Glycoside hydrolase family 3 C-terminal" evidence="8">
    <location>
        <begin position="492"/>
        <end position="724"/>
    </location>
</feature>
<dbReference type="InterPro" id="IPR051915">
    <property type="entry name" value="Cellulose_Degrad_GH3"/>
</dbReference>
<dbReference type="EC" id="3.2.1.21" evidence="3"/>
<keyword evidence="4" id="KW-0732">Signal</keyword>
<evidence type="ECO:0000259" key="8">
    <source>
        <dbReference type="Pfam" id="PF01915"/>
    </source>
</evidence>
<dbReference type="Gene3D" id="3.40.50.1700">
    <property type="entry name" value="Glycoside hydrolase family 3 C-terminal domain"/>
    <property type="match status" value="1"/>
</dbReference>
<dbReference type="Gene3D" id="3.20.20.300">
    <property type="entry name" value="Glycoside hydrolase, family 3, N-terminal domain"/>
    <property type="match status" value="1"/>
</dbReference>
<sequence length="739" mass="82095">MTKNYQVIDKGTYIIVENQGGATLGYSKTSGVTLLEVDGFAFKDLNKNGTLDKYEDWRLPLEERIADLVEQLTIEDIAGLMLYSGHQSVSSSNLFGKMFAGTYDGLPLAESQKSLSDLTDQQQAFLEDERLRHVLLTAVEDLETGVNWSNNLQSHAESLGLGIPVNISTDPRHTTSAHSEFDAGAGGEISKWPHQLGLAATFSPKTIKEFGEIAAKEYRALGITTALSPQVDIATEPRWMRFNGTFGEDSQLSADLAKAYCEGFQNSPEGWGSQSVNAMVKHWPGGGSGEGGRDAHYGYGKFAVYPGNNFDEHLKPFIDGAFKLEKTGQASAIMPYYTISFNQSNEEVGNGFNRHLITELLRDKYNYQGVVCTDWNITHDAPAIDSFMVGKPWGVENLTIAERHYKVLMAGVDQFGGNNQAQPVLDAYELGVIEHGETHMRRKFNLSASRLLRNIFRTGLMENPYLDLAVSTQQYGIPDYQAKGFAAQLQSIVMVKNHNQTLPLAKKLKVYIPERIRPESVNWFGQTTPARKEMPMLAETVAPYYELVATPAEADFALVMMESPKSYGYQKDLGYVPVTLQYRPYTAEKGRLVSIAGGDPLEKTLNRSYQGKTNYAENEADLDQLLATRQEMRDKPVIVTLDSNNPTVPAEFEAYADSILIHFGSTNQALLEIISGQAEPKGLLPFQMPANMETVETQQEDVPHDMIPYQDQAGHNYDFAFGMDFSGVINDQRVATYKK</sequence>
<dbReference type="GO" id="GO:0008422">
    <property type="term" value="F:beta-glucosidase activity"/>
    <property type="evidence" value="ECO:0007669"/>
    <property type="project" value="UniProtKB-EC"/>
</dbReference>
<dbReference type="PRINTS" id="PR00133">
    <property type="entry name" value="GLHYDRLASE3"/>
</dbReference>
<dbReference type="OrthoDB" id="9805821at2"/>
<comment type="catalytic activity">
    <reaction evidence="1">
        <text>Hydrolysis of terminal, non-reducing beta-D-glucosyl residues with release of beta-D-glucose.</text>
        <dbReference type="EC" id="3.2.1.21"/>
    </reaction>
</comment>
<dbReference type="Proteomes" id="UP000287239">
    <property type="component" value="Unassembled WGS sequence"/>
</dbReference>
<dbReference type="InterPro" id="IPR002772">
    <property type="entry name" value="Glyco_hydro_3_C"/>
</dbReference>
<dbReference type="PANTHER" id="PTHR30620:SF16">
    <property type="entry name" value="LYSOSOMAL BETA GLUCOSIDASE"/>
    <property type="match status" value="1"/>
</dbReference>
<reference evidence="9 10" key="1">
    <citation type="submission" date="2017-05" db="EMBL/GenBank/DDBJ databases">
        <title>Vagococcus spp. assemblies.</title>
        <authorList>
            <person name="Gulvik C.A."/>
        </authorList>
    </citation>
    <scope>NUCLEOTIDE SEQUENCE [LARGE SCALE GENOMIC DNA]</scope>
    <source>
        <strain evidence="9 10">NCFB 2777</strain>
    </source>
</reference>
<protein>
    <recommendedName>
        <fullName evidence="3">beta-glucosidase</fullName>
        <ecNumber evidence="3">3.2.1.21</ecNumber>
    </recommendedName>
</protein>
<evidence type="ECO:0000256" key="2">
    <source>
        <dbReference type="ARBA" id="ARBA00005336"/>
    </source>
</evidence>
<keyword evidence="10" id="KW-1185">Reference proteome</keyword>
<accession>A0A429ZIL2</accession>
<name>A0A429ZIL2_9ENTE</name>
<dbReference type="SUPFAM" id="SSF52279">
    <property type="entry name" value="Beta-D-glucan exohydrolase, C-terminal domain"/>
    <property type="match status" value="1"/>
</dbReference>
<keyword evidence="6" id="KW-0326">Glycosidase</keyword>
<comment type="similarity">
    <text evidence="2">Belongs to the glycosyl hydrolase 3 family.</text>
</comment>
<dbReference type="SUPFAM" id="SSF51445">
    <property type="entry name" value="(Trans)glycosidases"/>
    <property type="match status" value="1"/>
</dbReference>
<evidence type="ECO:0000256" key="1">
    <source>
        <dbReference type="ARBA" id="ARBA00000448"/>
    </source>
</evidence>
<evidence type="ECO:0000313" key="9">
    <source>
        <dbReference type="EMBL" id="RST93526.1"/>
    </source>
</evidence>